<dbReference type="PIRSF" id="PIRSF018266">
    <property type="entry name" value="FecR"/>
    <property type="match status" value="1"/>
</dbReference>
<dbReference type="PANTHER" id="PTHR30273">
    <property type="entry name" value="PERIPLASMIC SIGNAL SENSOR AND SIGMA FACTOR ACTIVATOR FECR-RELATED"/>
    <property type="match status" value="1"/>
</dbReference>
<name>A0A9D9IPH8_9BACT</name>
<feature type="domain" description="FecR protein" evidence="2">
    <location>
        <begin position="101"/>
        <end position="196"/>
    </location>
</feature>
<keyword evidence="1" id="KW-0472">Membrane</keyword>
<keyword evidence="1" id="KW-0812">Transmembrane</keyword>
<evidence type="ECO:0000313" key="4">
    <source>
        <dbReference type="EMBL" id="MBO8475965.1"/>
    </source>
</evidence>
<evidence type="ECO:0000313" key="5">
    <source>
        <dbReference type="Proteomes" id="UP000823598"/>
    </source>
</evidence>
<comment type="caution">
    <text evidence="4">The sequence shown here is derived from an EMBL/GenBank/DDBJ whole genome shotgun (WGS) entry which is preliminary data.</text>
</comment>
<dbReference type="Gene3D" id="3.55.50.30">
    <property type="match status" value="1"/>
</dbReference>
<dbReference type="Pfam" id="PF16344">
    <property type="entry name" value="FecR_C"/>
    <property type="match status" value="1"/>
</dbReference>
<reference evidence="4" key="2">
    <citation type="journal article" date="2021" name="PeerJ">
        <title>Extensive microbial diversity within the chicken gut microbiome revealed by metagenomics and culture.</title>
        <authorList>
            <person name="Gilroy R."/>
            <person name="Ravi A."/>
            <person name="Getino M."/>
            <person name="Pursley I."/>
            <person name="Horton D.L."/>
            <person name="Alikhan N.F."/>
            <person name="Baker D."/>
            <person name="Gharbi K."/>
            <person name="Hall N."/>
            <person name="Watson M."/>
            <person name="Adriaenssens E.M."/>
            <person name="Foster-Nyarko E."/>
            <person name="Jarju S."/>
            <person name="Secka A."/>
            <person name="Antonio M."/>
            <person name="Oren A."/>
            <person name="Chaudhuri R.R."/>
            <person name="La Ragione R."/>
            <person name="Hildebrand F."/>
            <person name="Pallen M.J."/>
        </authorList>
    </citation>
    <scope>NUCLEOTIDE SEQUENCE</scope>
    <source>
        <strain evidence="4">6919</strain>
    </source>
</reference>
<dbReference type="Proteomes" id="UP000823598">
    <property type="component" value="Unassembled WGS sequence"/>
</dbReference>
<dbReference type="InterPro" id="IPR006860">
    <property type="entry name" value="FecR"/>
</dbReference>
<gene>
    <name evidence="4" type="ORF">IAB88_03115</name>
</gene>
<dbReference type="PANTHER" id="PTHR30273:SF2">
    <property type="entry name" value="PROTEIN FECR"/>
    <property type="match status" value="1"/>
</dbReference>
<sequence length="309" mass="35372">MDKGILYRYFSHTATEDERAAVRQWVESSPENLKLFMQARSMFDATVLLADNEFPSARLTGLRVRRIAIRLSKIAAVAVVTLLLAYLARTYVFPVEIPMQEITVPAGQQLNLKLADGSDVWLNSNTTLRYPAMFTGTERRVEIDGEGYFNVAKDKDKPFRVMTNEGMIEVLGTTFDVEAYSSEHSFSTSLIEGKVKVSRDGKEYLLHPGQRAHLSSDGGFAISEIDDYDSFRWREGIISLKDNSFPEIMKKFEKYYGVTVVIDRDDLQDVSYSGKFYKSDGIEYALHVLKHDVDFKFERETDRRIIHIK</sequence>
<dbReference type="FunFam" id="2.60.120.1440:FF:000001">
    <property type="entry name" value="Putative anti-sigma factor"/>
    <property type="match status" value="1"/>
</dbReference>
<protein>
    <submittedName>
        <fullName evidence="4">FecR domain-containing protein</fullName>
    </submittedName>
</protein>
<dbReference type="AlphaFoldDB" id="A0A9D9IPH8"/>
<dbReference type="InterPro" id="IPR032508">
    <property type="entry name" value="FecR_C"/>
</dbReference>
<dbReference type="Gene3D" id="2.60.120.1440">
    <property type="match status" value="1"/>
</dbReference>
<keyword evidence="1" id="KW-1133">Transmembrane helix</keyword>
<evidence type="ECO:0000256" key="1">
    <source>
        <dbReference type="SAM" id="Phobius"/>
    </source>
</evidence>
<dbReference type="InterPro" id="IPR012373">
    <property type="entry name" value="Ferrdict_sens_TM"/>
</dbReference>
<evidence type="ECO:0000259" key="3">
    <source>
        <dbReference type="Pfam" id="PF16344"/>
    </source>
</evidence>
<dbReference type="EMBL" id="JADIMC010000035">
    <property type="protein sequence ID" value="MBO8475965.1"/>
    <property type="molecule type" value="Genomic_DNA"/>
</dbReference>
<feature type="transmembrane region" description="Helical" evidence="1">
    <location>
        <begin position="67"/>
        <end position="88"/>
    </location>
</feature>
<evidence type="ECO:0000259" key="2">
    <source>
        <dbReference type="Pfam" id="PF04773"/>
    </source>
</evidence>
<accession>A0A9D9IPH8</accession>
<dbReference type="GO" id="GO:0016989">
    <property type="term" value="F:sigma factor antagonist activity"/>
    <property type="evidence" value="ECO:0007669"/>
    <property type="project" value="TreeGrafter"/>
</dbReference>
<dbReference type="Pfam" id="PF04773">
    <property type="entry name" value="FecR"/>
    <property type="match status" value="1"/>
</dbReference>
<organism evidence="4 5">
    <name type="scientific">Candidatus Limisoma faecipullorum</name>
    <dbReference type="NCBI Taxonomy" id="2840854"/>
    <lineage>
        <taxon>Bacteria</taxon>
        <taxon>Pseudomonadati</taxon>
        <taxon>Bacteroidota</taxon>
        <taxon>Bacteroidia</taxon>
        <taxon>Bacteroidales</taxon>
        <taxon>Candidatus Limisoma</taxon>
    </lineage>
</organism>
<feature type="domain" description="Protein FecR C-terminal" evidence="3">
    <location>
        <begin position="238"/>
        <end position="306"/>
    </location>
</feature>
<reference evidence="4" key="1">
    <citation type="submission" date="2020-10" db="EMBL/GenBank/DDBJ databases">
        <authorList>
            <person name="Gilroy R."/>
        </authorList>
    </citation>
    <scope>NUCLEOTIDE SEQUENCE</scope>
    <source>
        <strain evidence="4">6919</strain>
    </source>
</reference>
<proteinExistence type="predicted"/>